<dbReference type="PANTHER" id="PTHR43649:SF31">
    <property type="entry name" value="SN-GLYCEROL-3-PHOSPHATE-BINDING PERIPLASMIC PROTEIN UGPB"/>
    <property type="match status" value="1"/>
</dbReference>
<dbReference type="InterPro" id="IPR006311">
    <property type="entry name" value="TAT_signal"/>
</dbReference>
<comment type="caution">
    <text evidence="5">The sequence shown here is derived from an EMBL/GenBank/DDBJ whole genome shotgun (WGS) entry which is preliminary data.</text>
</comment>
<dbReference type="PANTHER" id="PTHR43649">
    <property type="entry name" value="ARABINOSE-BINDING PROTEIN-RELATED"/>
    <property type="match status" value="1"/>
</dbReference>
<organism evidence="5 6">
    <name type="scientific">Sanguibacter inulinus</name>
    <dbReference type="NCBI Taxonomy" id="60922"/>
    <lineage>
        <taxon>Bacteria</taxon>
        <taxon>Bacillati</taxon>
        <taxon>Actinomycetota</taxon>
        <taxon>Actinomycetes</taxon>
        <taxon>Micrococcales</taxon>
        <taxon>Sanguibacteraceae</taxon>
        <taxon>Sanguibacter</taxon>
    </lineage>
</organism>
<reference evidence="5 6" key="1">
    <citation type="submission" date="2020-07" db="EMBL/GenBank/DDBJ databases">
        <title>MOT database genomes.</title>
        <authorList>
            <person name="Joseph S."/>
            <person name="Aduse-Opoku J."/>
            <person name="Hashim A."/>
            <person name="Wade W."/>
            <person name="Curtis M."/>
        </authorList>
    </citation>
    <scope>NUCLEOTIDE SEQUENCE [LARGE SCALE GENOMIC DNA]</scope>
    <source>
        <strain evidence="5 6">DSM 100099</strain>
    </source>
</reference>
<dbReference type="RefSeq" id="WP_179912856.1">
    <property type="nucleotide sequence ID" value="NZ_JACBYE010000010.1"/>
</dbReference>
<comment type="subcellular location">
    <subcellularLocation>
        <location evidence="1">Cell envelope</location>
    </subcellularLocation>
</comment>
<proteinExistence type="inferred from homology"/>
<dbReference type="PROSITE" id="PS51318">
    <property type="entry name" value="TAT"/>
    <property type="match status" value="1"/>
</dbReference>
<dbReference type="Gene3D" id="3.40.190.10">
    <property type="entry name" value="Periplasmic binding protein-like II"/>
    <property type="match status" value="1"/>
</dbReference>
<evidence type="ECO:0000313" key="6">
    <source>
        <dbReference type="Proteomes" id="UP000561011"/>
    </source>
</evidence>
<dbReference type="InterPro" id="IPR006059">
    <property type="entry name" value="SBP"/>
</dbReference>
<dbReference type="AlphaFoldDB" id="A0A853ERJ2"/>
<evidence type="ECO:0000313" key="5">
    <source>
        <dbReference type="EMBL" id="NYS93121.1"/>
    </source>
</evidence>
<dbReference type="EMBL" id="JACBYE010000010">
    <property type="protein sequence ID" value="NYS93121.1"/>
    <property type="molecule type" value="Genomic_DNA"/>
</dbReference>
<evidence type="ECO:0000256" key="2">
    <source>
        <dbReference type="ARBA" id="ARBA00008520"/>
    </source>
</evidence>
<keyword evidence="6" id="KW-1185">Reference proteome</keyword>
<dbReference type="Pfam" id="PF13416">
    <property type="entry name" value="SBP_bac_8"/>
    <property type="match status" value="1"/>
</dbReference>
<protein>
    <submittedName>
        <fullName evidence="5">Extracellular solute-binding protein</fullName>
    </submittedName>
</protein>
<evidence type="ECO:0000256" key="4">
    <source>
        <dbReference type="ARBA" id="ARBA00022729"/>
    </source>
</evidence>
<dbReference type="SUPFAM" id="SSF53850">
    <property type="entry name" value="Periplasmic binding protein-like II"/>
    <property type="match status" value="1"/>
</dbReference>
<dbReference type="GO" id="GO:0030313">
    <property type="term" value="C:cell envelope"/>
    <property type="evidence" value="ECO:0007669"/>
    <property type="project" value="UniProtKB-SubCell"/>
</dbReference>
<gene>
    <name evidence="5" type="ORF">HZZ10_06200</name>
</gene>
<accession>A0A853ERJ2</accession>
<comment type="similarity">
    <text evidence="2">Belongs to the bacterial solute-binding protein 1 family.</text>
</comment>
<keyword evidence="3" id="KW-0813">Transport</keyword>
<dbReference type="InterPro" id="IPR050490">
    <property type="entry name" value="Bact_solute-bd_prot1"/>
</dbReference>
<evidence type="ECO:0000256" key="3">
    <source>
        <dbReference type="ARBA" id="ARBA00022448"/>
    </source>
</evidence>
<evidence type="ECO:0000256" key="1">
    <source>
        <dbReference type="ARBA" id="ARBA00004196"/>
    </source>
</evidence>
<sequence>MSSAPLGPRLDAQLSRRTFLSLTGIAALSVTLASCSGGGGGGARPNPREAVALALPTYVAPREVPGGIVSAVEGMPTIYTQPIQEYYDSVTKAPLSGGKVTTFQVLWGAPPQKAPANEYWAGLNERLGGTFEPTLVAFDTYNEKMATTIASGNVPDLLFVQDTNAVAAKAINDGVFADLSEVLAGDEILRWPNLANVGSNAWKASAKNGHLFGIPNEDPYLTNFPAIRWDLMQAAGYEEMPADAAGFLEMMTAVAALKSVNGKQHWGIGAFDGKLQAVVEWMFRAGTTWQLDDSGKLVNVIETDAYADVLEFHTQLWKAGVYHPDALALGTQGNKAAEMFTNGQLAITVDSFNGYFGANILRDTVDITEGADPRMFVPPAVDGGEIVVQRNDGYWGMVSISAKAAEDPERLAELLDVVNYWRAPDGSTEALFIHTGAEGYNYTLGEGGVIEDLNDETANNDRAALQWLGAFKSPSFVVAPTSVEFVENFQQTLEPLIAATVPSPVVGLYNEPNVSEGSKLAAVDTDYRNGIVSGRMSLDQLDEYRDAWRKAGGDTVRKAYETALAEQV</sequence>
<dbReference type="Proteomes" id="UP000561011">
    <property type="component" value="Unassembled WGS sequence"/>
</dbReference>
<keyword evidence="4" id="KW-0732">Signal</keyword>
<name>A0A853ERJ2_9MICO</name>